<dbReference type="Proteomes" id="UP000030706">
    <property type="component" value="Unassembled WGS sequence"/>
</dbReference>
<feature type="compositionally biased region" description="Polar residues" evidence="1">
    <location>
        <begin position="140"/>
        <end position="156"/>
    </location>
</feature>
<organism evidence="2 3">
    <name type="scientific">Aureobasidium pullulans EXF-150</name>
    <dbReference type="NCBI Taxonomy" id="1043002"/>
    <lineage>
        <taxon>Eukaryota</taxon>
        <taxon>Fungi</taxon>
        <taxon>Dikarya</taxon>
        <taxon>Ascomycota</taxon>
        <taxon>Pezizomycotina</taxon>
        <taxon>Dothideomycetes</taxon>
        <taxon>Dothideomycetidae</taxon>
        <taxon>Dothideales</taxon>
        <taxon>Saccotheciaceae</taxon>
        <taxon>Aureobasidium</taxon>
    </lineage>
</organism>
<evidence type="ECO:0000313" key="3">
    <source>
        <dbReference type="Proteomes" id="UP000030706"/>
    </source>
</evidence>
<proteinExistence type="predicted"/>
<feature type="region of interest" description="Disordered" evidence="1">
    <location>
        <begin position="96"/>
        <end position="117"/>
    </location>
</feature>
<reference evidence="2 3" key="1">
    <citation type="journal article" date="2014" name="BMC Genomics">
        <title>Genome sequencing of four Aureobasidium pullulans varieties: biotechnological potential, stress tolerance, and description of new species.</title>
        <authorList>
            <person name="Gostin Ar C."/>
            <person name="Ohm R.A."/>
            <person name="Kogej T."/>
            <person name="Sonjak S."/>
            <person name="Turk M."/>
            <person name="Zajc J."/>
            <person name="Zalar P."/>
            <person name="Grube M."/>
            <person name="Sun H."/>
            <person name="Han J."/>
            <person name="Sharma A."/>
            <person name="Chiniquy J."/>
            <person name="Ngan C.Y."/>
            <person name="Lipzen A."/>
            <person name="Barry K."/>
            <person name="Grigoriev I.V."/>
            <person name="Gunde-Cimerman N."/>
        </authorList>
    </citation>
    <scope>NUCLEOTIDE SEQUENCE [LARGE SCALE GENOMIC DNA]</scope>
    <source>
        <strain evidence="2 3">EXF-150</strain>
    </source>
</reference>
<dbReference type="GeneID" id="40750079"/>
<dbReference type="OrthoDB" id="3906450at2759"/>
<sequence>MVQYQDQKRPPEQYKMGAASPEDTLITEKDTEKALETEREVNLAIALDHLPNHRNLVNESVTSPHEDTVTSGTQDRPPSQQVVAIRQRIWSEDARHARRVSTLHQQAQSEQERHATKDRTFRSRLIELANKPRERLRISPSKSLANPKTTNNNSGQGEMRQQESKVAKWLDGLRSISSISEFWGSSDESSSVEVVAAKDAVGRGKGMRIVSDGVEESSAAVFYNVFRAGKAKSN</sequence>
<protein>
    <submittedName>
        <fullName evidence="2">Uncharacterized protein</fullName>
    </submittedName>
</protein>
<evidence type="ECO:0000313" key="2">
    <source>
        <dbReference type="EMBL" id="KEQ84241.1"/>
    </source>
</evidence>
<dbReference type="RefSeq" id="XP_029760428.1">
    <property type="nucleotide sequence ID" value="XM_029907773.1"/>
</dbReference>
<dbReference type="EMBL" id="KL584982">
    <property type="protein sequence ID" value="KEQ84241.1"/>
    <property type="molecule type" value="Genomic_DNA"/>
</dbReference>
<keyword evidence="3" id="KW-1185">Reference proteome</keyword>
<name>A0A074YBL3_AURPU</name>
<dbReference type="AlphaFoldDB" id="A0A074YBL3"/>
<evidence type="ECO:0000256" key="1">
    <source>
        <dbReference type="SAM" id="MobiDB-lite"/>
    </source>
</evidence>
<gene>
    <name evidence="2" type="ORF">M438DRAFT_365171</name>
</gene>
<accession>A0A074YBL3</accession>
<feature type="compositionally biased region" description="Basic and acidic residues" evidence="1">
    <location>
        <begin position="1"/>
        <end position="12"/>
    </location>
</feature>
<feature type="region of interest" description="Disordered" evidence="1">
    <location>
        <begin position="133"/>
        <end position="163"/>
    </location>
</feature>
<feature type="region of interest" description="Disordered" evidence="1">
    <location>
        <begin position="1"/>
        <end position="24"/>
    </location>
</feature>
<feature type="region of interest" description="Disordered" evidence="1">
    <location>
        <begin position="62"/>
        <end position="81"/>
    </location>
</feature>
<dbReference type="HOGENOM" id="CLU_1184814_0_0_1"/>